<dbReference type="PANTHER" id="PTHR35293">
    <property type="entry name" value="EGG CELL-SECRETED PROTEIN 1.5"/>
    <property type="match status" value="1"/>
</dbReference>
<gene>
    <name evidence="12" type="ORF">OLC1_LOCUS1417</name>
</gene>
<feature type="domain" description="Prolamin-like" evidence="11">
    <location>
        <begin position="53"/>
        <end position="117"/>
    </location>
</feature>
<proteinExistence type="inferred from homology"/>
<dbReference type="AlphaFoldDB" id="A0AAV1BZY0"/>
<protein>
    <submittedName>
        <fullName evidence="12">OLC1v1023442C1</fullName>
    </submittedName>
</protein>
<reference evidence="12" key="1">
    <citation type="submission" date="2023-03" db="EMBL/GenBank/DDBJ databases">
        <authorList>
            <person name="Julca I."/>
        </authorList>
    </citation>
    <scope>NUCLEOTIDE SEQUENCE</scope>
</reference>
<feature type="region of interest" description="Disordered" evidence="9">
    <location>
        <begin position="121"/>
        <end position="149"/>
    </location>
</feature>
<dbReference type="GO" id="GO:0005576">
    <property type="term" value="C:extracellular region"/>
    <property type="evidence" value="ECO:0007669"/>
    <property type="project" value="UniProtKB-SubCell"/>
</dbReference>
<evidence type="ECO:0000256" key="6">
    <source>
        <dbReference type="ARBA" id="ARBA00023329"/>
    </source>
</evidence>
<evidence type="ECO:0000256" key="5">
    <source>
        <dbReference type="ARBA" id="ARBA00023279"/>
    </source>
</evidence>
<comment type="function">
    <text evidence="7">Involved in the regulation of gamete interactions during the double fertilization and to prevent multiple-pollen tube attraction; mediates the redistribution of the gamete fusogen HAP2/GCS1 to the cell surface after secretion upon sperm arrival.</text>
</comment>
<keyword evidence="3" id="KW-0964">Secreted</keyword>
<dbReference type="EMBL" id="OX459118">
    <property type="protein sequence ID" value="CAI9088969.1"/>
    <property type="molecule type" value="Genomic_DNA"/>
</dbReference>
<evidence type="ECO:0000313" key="12">
    <source>
        <dbReference type="EMBL" id="CAI9088969.1"/>
    </source>
</evidence>
<evidence type="ECO:0000256" key="7">
    <source>
        <dbReference type="ARBA" id="ARBA00034457"/>
    </source>
</evidence>
<dbReference type="PANTHER" id="PTHR35293:SF9">
    <property type="entry name" value="EGG CELL-SECRETED PROTEIN 1.4-LIKE"/>
    <property type="match status" value="1"/>
</dbReference>
<evidence type="ECO:0000256" key="9">
    <source>
        <dbReference type="SAM" id="MobiDB-lite"/>
    </source>
</evidence>
<dbReference type="InterPro" id="IPR008502">
    <property type="entry name" value="Prolamin-like"/>
</dbReference>
<evidence type="ECO:0000313" key="13">
    <source>
        <dbReference type="Proteomes" id="UP001161247"/>
    </source>
</evidence>
<sequence length="149" mass="15971">MNQASKLNLLLLLVCSFAPSAIMCSRDLNLKSSNPEKPTLLNRMKLVEEGTSTCWESLFELQSCAGEIALFLMNGETYLGDSCCTAIRTIQHHCWPSMLGSVGIDGEESDVLLGYCDASEDEGSGSGSGSPPLLPIPPKSTSSYVINHP</sequence>
<name>A0AAV1BZY0_OLDCO</name>
<evidence type="ECO:0000256" key="2">
    <source>
        <dbReference type="ARBA" id="ARBA00004613"/>
    </source>
</evidence>
<dbReference type="GO" id="GO:0009567">
    <property type="term" value="P:double fertilization forming a zygote and endosperm"/>
    <property type="evidence" value="ECO:0007669"/>
    <property type="project" value="InterPro"/>
</dbReference>
<evidence type="ECO:0000256" key="1">
    <source>
        <dbReference type="ARBA" id="ARBA00004541"/>
    </source>
</evidence>
<feature type="signal peptide" evidence="10">
    <location>
        <begin position="1"/>
        <end position="24"/>
    </location>
</feature>
<comment type="similarity">
    <text evidence="8">Belongs to the plant egg cell-secreted peptide family.</text>
</comment>
<keyword evidence="13" id="KW-1185">Reference proteome</keyword>
<dbReference type="GO" id="GO:0031410">
    <property type="term" value="C:cytoplasmic vesicle"/>
    <property type="evidence" value="ECO:0007669"/>
    <property type="project" value="UniProtKB-SubCell"/>
</dbReference>
<evidence type="ECO:0000256" key="8">
    <source>
        <dbReference type="ARBA" id="ARBA00034484"/>
    </source>
</evidence>
<comment type="subcellular location">
    <subcellularLocation>
        <location evidence="1">Cytoplasmic vesicle</location>
    </subcellularLocation>
    <subcellularLocation>
        <location evidence="2">Secreted</location>
    </subcellularLocation>
</comment>
<feature type="chain" id="PRO_5043381913" evidence="10">
    <location>
        <begin position="25"/>
        <end position="149"/>
    </location>
</feature>
<dbReference type="InterPro" id="IPR044711">
    <property type="entry name" value="EC11-15"/>
</dbReference>
<dbReference type="GO" id="GO:2000008">
    <property type="term" value="P:regulation of protein localization to cell surface"/>
    <property type="evidence" value="ECO:0007669"/>
    <property type="project" value="UniProtKB-ARBA"/>
</dbReference>
<keyword evidence="5" id="KW-0278">Fertilization</keyword>
<dbReference type="Pfam" id="PF05617">
    <property type="entry name" value="Prolamin_like"/>
    <property type="match status" value="1"/>
</dbReference>
<dbReference type="GO" id="GO:0080155">
    <property type="term" value="P:regulation of double fertilization forming a zygote and endosperm"/>
    <property type="evidence" value="ECO:0007669"/>
    <property type="project" value="UniProtKB-ARBA"/>
</dbReference>
<keyword evidence="6" id="KW-0968">Cytoplasmic vesicle</keyword>
<evidence type="ECO:0000256" key="4">
    <source>
        <dbReference type="ARBA" id="ARBA00022729"/>
    </source>
</evidence>
<dbReference type="Proteomes" id="UP001161247">
    <property type="component" value="Chromosome 1"/>
</dbReference>
<keyword evidence="4 10" id="KW-0732">Signal</keyword>
<organism evidence="12 13">
    <name type="scientific">Oldenlandia corymbosa var. corymbosa</name>
    <dbReference type="NCBI Taxonomy" id="529605"/>
    <lineage>
        <taxon>Eukaryota</taxon>
        <taxon>Viridiplantae</taxon>
        <taxon>Streptophyta</taxon>
        <taxon>Embryophyta</taxon>
        <taxon>Tracheophyta</taxon>
        <taxon>Spermatophyta</taxon>
        <taxon>Magnoliopsida</taxon>
        <taxon>eudicotyledons</taxon>
        <taxon>Gunneridae</taxon>
        <taxon>Pentapetalae</taxon>
        <taxon>asterids</taxon>
        <taxon>lamiids</taxon>
        <taxon>Gentianales</taxon>
        <taxon>Rubiaceae</taxon>
        <taxon>Rubioideae</taxon>
        <taxon>Spermacoceae</taxon>
        <taxon>Hedyotis-Oldenlandia complex</taxon>
        <taxon>Oldenlandia</taxon>
    </lineage>
</organism>
<evidence type="ECO:0000259" key="11">
    <source>
        <dbReference type="Pfam" id="PF05617"/>
    </source>
</evidence>
<evidence type="ECO:0000256" key="3">
    <source>
        <dbReference type="ARBA" id="ARBA00022525"/>
    </source>
</evidence>
<accession>A0AAV1BZY0</accession>
<evidence type="ECO:0000256" key="10">
    <source>
        <dbReference type="SAM" id="SignalP"/>
    </source>
</evidence>